<feature type="non-terminal residue" evidence="3">
    <location>
        <position position="63"/>
    </location>
</feature>
<name>X0TTZ8_9ZZZZ</name>
<sequence length="63" mass="6902">MRAQVDILSLSATPIPRTLSMALAGIRQLSVIETAPMGRIPIQTYLSEYDEGLVKMAVENELV</sequence>
<evidence type="ECO:0000313" key="3">
    <source>
        <dbReference type="EMBL" id="GAF90676.1"/>
    </source>
</evidence>
<dbReference type="EMBL" id="BARS01014164">
    <property type="protein sequence ID" value="GAF90676.1"/>
    <property type="molecule type" value="Genomic_DNA"/>
</dbReference>
<dbReference type="AlphaFoldDB" id="X0TTZ8"/>
<proteinExistence type="predicted"/>
<gene>
    <name evidence="3" type="ORF">S01H1_24085</name>
</gene>
<organism evidence="3">
    <name type="scientific">marine sediment metagenome</name>
    <dbReference type="NCBI Taxonomy" id="412755"/>
    <lineage>
        <taxon>unclassified sequences</taxon>
        <taxon>metagenomes</taxon>
        <taxon>ecological metagenomes</taxon>
    </lineage>
</organism>
<keyword evidence="2" id="KW-0547">Nucleotide-binding</keyword>
<reference evidence="3" key="1">
    <citation type="journal article" date="2014" name="Front. Microbiol.">
        <title>High frequency of phylogenetically diverse reductive dehalogenase-homologous genes in deep subseafloor sedimentary metagenomes.</title>
        <authorList>
            <person name="Kawai M."/>
            <person name="Futagami T."/>
            <person name="Toyoda A."/>
            <person name="Takaki Y."/>
            <person name="Nishi S."/>
            <person name="Hori S."/>
            <person name="Arai W."/>
            <person name="Tsubouchi T."/>
            <person name="Morono Y."/>
            <person name="Uchiyama I."/>
            <person name="Ito T."/>
            <person name="Fujiyama A."/>
            <person name="Inagaki F."/>
            <person name="Takami H."/>
        </authorList>
    </citation>
    <scope>NUCLEOTIDE SEQUENCE</scope>
    <source>
        <strain evidence="3">Expedition CK06-06</strain>
    </source>
</reference>
<protein>
    <recommendedName>
        <fullName evidence="4">Helicase ATP-binding domain-containing protein</fullName>
    </recommendedName>
</protein>
<keyword evidence="2" id="KW-0067">ATP-binding</keyword>
<dbReference type="InterPro" id="IPR027417">
    <property type="entry name" value="P-loop_NTPase"/>
</dbReference>
<dbReference type="PANTHER" id="PTHR47964">
    <property type="entry name" value="ATP-DEPENDENT DNA HELICASE HOMOLOG RECG, CHLOROPLASTIC"/>
    <property type="match status" value="1"/>
</dbReference>
<comment type="caution">
    <text evidence="3">The sequence shown here is derived from an EMBL/GenBank/DDBJ whole genome shotgun (WGS) entry which is preliminary data.</text>
</comment>
<dbReference type="InterPro" id="IPR047112">
    <property type="entry name" value="RecG/Mfd"/>
</dbReference>
<dbReference type="Gene3D" id="3.40.50.300">
    <property type="entry name" value="P-loop containing nucleotide triphosphate hydrolases"/>
    <property type="match status" value="2"/>
</dbReference>
<evidence type="ECO:0008006" key="4">
    <source>
        <dbReference type="Google" id="ProtNLM"/>
    </source>
</evidence>
<dbReference type="GO" id="GO:0003678">
    <property type="term" value="F:DNA helicase activity"/>
    <property type="evidence" value="ECO:0007669"/>
    <property type="project" value="TreeGrafter"/>
</dbReference>
<dbReference type="GO" id="GO:0006281">
    <property type="term" value="P:DNA repair"/>
    <property type="evidence" value="ECO:0007669"/>
    <property type="project" value="InterPro"/>
</dbReference>
<keyword evidence="1" id="KW-0378">Hydrolase</keyword>
<dbReference type="PANTHER" id="PTHR47964:SF1">
    <property type="entry name" value="ATP-DEPENDENT DNA HELICASE HOMOLOG RECG, CHLOROPLASTIC"/>
    <property type="match status" value="1"/>
</dbReference>
<accession>X0TTZ8</accession>
<evidence type="ECO:0000256" key="1">
    <source>
        <dbReference type="ARBA" id="ARBA00022801"/>
    </source>
</evidence>
<dbReference type="GO" id="GO:0016787">
    <property type="term" value="F:hydrolase activity"/>
    <property type="evidence" value="ECO:0007669"/>
    <property type="project" value="UniProtKB-KW"/>
</dbReference>
<keyword evidence="2" id="KW-0347">Helicase</keyword>
<evidence type="ECO:0000256" key="2">
    <source>
        <dbReference type="ARBA" id="ARBA00022806"/>
    </source>
</evidence>